<comment type="subcellular location">
    <subcellularLocation>
        <location evidence="3">Chromosome</location>
    </subcellularLocation>
    <subcellularLocation>
        <location evidence="2 16">Nucleus</location>
    </subcellularLocation>
</comment>
<keyword evidence="6 16" id="KW-0540">Nuclease</keyword>
<dbReference type="Pfam" id="PF00149">
    <property type="entry name" value="Metallophos"/>
    <property type="match status" value="1"/>
</dbReference>
<keyword evidence="9 16" id="KW-0227">DNA damage</keyword>
<evidence type="ECO:0000259" key="20">
    <source>
        <dbReference type="SMART" id="SM01347"/>
    </source>
</evidence>
<evidence type="ECO:0000256" key="13">
    <source>
        <dbReference type="ARBA" id="ARBA00023211"/>
    </source>
</evidence>
<evidence type="ECO:0000256" key="10">
    <source>
        <dbReference type="ARBA" id="ARBA00022801"/>
    </source>
</evidence>
<dbReference type="CDD" id="cd00840">
    <property type="entry name" value="MPP_Mre11_N"/>
    <property type="match status" value="1"/>
</dbReference>
<evidence type="ECO:0000256" key="16">
    <source>
        <dbReference type="PIRNR" id="PIRNR000882"/>
    </source>
</evidence>
<dbReference type="PIRSF" id="PIRSF000882">
    <property type="entry name" value="DSB_repair_MRE11"/>
    <property type="match status" value="1"/>
</dbReference>
<keyword evidence="14 16" id="KW-0539">Nucleus</keyword>
<evidence type="ECO:0000256" key="2">
    <source>
        <dbReference type="ARBA" id="ARBA00004123"/>
    </source>
</evidence>
<dbReference type="PANTHER" id="PTHR10139">
    <property type="entry name" value="DOUBLE-STRAND BREAK REPAIR PROTEIN MRE11"/>
    <property type="match status" value="1"/>
</dbReference>
<feature type="domain" description="Mre11 DNA-binding" evidence="20">
    <location>
        <begin position="291"/>
        <end position="499"/>
    </location>
</feature>
<proteinExistence type="inferred from homology"/>
<feature type="active site" description="Proton donor" evidence="17">
    <location>
        <position position="126"/>
    </location>
</feature>
<keyword evidence="7" id="KW-0479">Metal-binding</keyword>
<dbReference type="InterPro" id="IPR004843">
    <property type="entry name" value="Calcineurin-like_PHP"/>
</dbReference>
<dbReference type="GO" id="GO:0035861">
    <property type="term" value="C:site of double-strand break"/>
    <property type="evidence" value="ECO:0007669"/>
    <property type="project" value="TreeGrafter"/>
</dbReference>
<dbReference type="InterPro" id="IPR038487">
    <property type="entry name" value="Mre11_capping_dom"/>
</dbReference>
<feature type="compositionally biased region" description="Acidic residues" evidence="19">
    <location>
        <begin position="649"/>
        <end position="670"/>
    </location>
</feature>
<dbReference type="InterPro" id="IPR003701">
    <property type="entry name" value="Mre11"/>
</dbReference>
<dbReference type="GO" id="GO:0031573">
    <property type="term" value="P:mitotic intra-S DNA damage checkpoint signaling"/>
    <property type="evidence" value="ECO:0007669"/>
    <property type="project" value="TreeGrafter"/>
</dbReference>
<name>A0AAV2U0N2_CALDB</name>
<dbReference type="AlphaFoldDB" id="A0AAV2U0N2"/>
<dbReference type="GO" id="GO:0000724">
    <property type="term" value="P:double-strand break repair via homologous recombination"/>
    <property type="evidence" value="ECO:0007669"/>
    <property type="project" value="TreeGrafter"/>
</dbReference>
<dbReference type="GO" id="GO:0030870">
    <property type="term" value="C:Mre11 complex"/>
    <property type="evidence" value="ECO:0007669"/>
    <property type="project" value="UniProtKB-UniRule"/>
</dbReference>
<dbReference type="GO" id="GO:0000014">
    <property type="term" value="F:single-stranded DNA endodeoxyribonuclease activity"/>
    <property type="evidence" value="ECO:0007669"/>
    <property type="project" value="TreeGrafter"/>
</dbReference>
<evidence type="ECO:0000256" key="15">
    <source>
        <dbReference type="ARBA" id="ARBA00023254"/>
    </source>
</evidence>
<dbReference type="PANTHER" id="PTHR10139:SF1">
    <property type="entry name" value="DOUBLE-STRAND BREAK REPAIR PROTEIN MRE11"/>
    <property type="match status" value="1"/>
</dbReference>
<dbReference type="GO" id="GO:0008296">
    <property type="term" value="F:3'-5'-DNA exonuclease activity"/>
    <property type="evidence" value="ECO:0007669"/>
    <property type="project" value="InterPro"/>
</dbReference>
<evidence type="ECO:0000256" key="8">
    <source>
        <dbReference type="ARBA" id="ARBA00022759"/>
    </source>
</evidence>
<organism evidence="21 22">
    <name type="scientific">Calicophoron daubneyi</name>
    <name type="common">Rumen fluke</name>
    <name type="synonym">Paramphistomum daubneyi</name>
    <dbReference type="NCBI Taxonomy" id="300641"/>
    <lineage>
        <taxon>Eukaryota</taxon>
        <taxon>Metazoa</taxon>
        <taxon>Spiralia</taxon>
        <taxon>Lophotrochozoa</taxon>
        <taxon>Platyhelminthes</taxon>
        <taxon>Trematoda</taxon>
        <taxon>Digenea</taxon>
        <taxon>Plagiorchiida</taxon>
        <taxon>Pronocephalata</taxon>
        <taxon>Paramphistomoidea</taxon>
        <taxon>Paramphistomidae</taxon>
        <taxon>Calicophoron</taxon>
    </lineage>
</organism>
<evidence type="ECO:0000313" key="21">
    <source>
        <dbReference type="EMBL" id="CAL5142310.1"/>
    </source>
</evidence>
<evidence type="ECO:0000256" key="18">
    <source>
        <dbReference type="RuleBase" id="RU003447"/>
    </source>
</evidence>
<evidence type="ECO:0000256" key="5">
    <source>
        <dbReference type="ARBA" id="ARBA00022454"/>
    </source>
</evidence>
<comment type="function">
    <text evidence="16">Core component of the MRN complex, which plays a central role in double-strand break (DSB) repair, DNA recombination, maintenance of telomere integrity and meiosis. The MRN complex is involved in the repair of DNA double-strand breaks (DSBs) via homologous recombination (HR), an error-free mechanism which primarily occurs during S and G2 phases. The complex (1) mediates the end resection of damaged DNA, which generates proper single-stranded DNA, a key initial steps in HR, and is (2) required for the recruitment of other repair factors and efficient activation of ATM and ATR upon DNA damage. Within the MRN complex, MRE11 possesses both single-strand endonuclease activity and double-strand-specific 3'-5' exonuclease activity. MRE11 first endonucleolytically cleaves the 5' strand at DNA DSB ends to prevent non-homologous end joining (NHEJ) and licence HR. It then generates a single-stranded DNA gap via 3' to 5' exonucleolytic degradation, which is required for single-strand invasion and recombination.</text>
</comment>
<evidence type="ECO:0000256" key="6">
    <source>
        <dbReference type="ARBA" id="ARBA00022722"/>
    </source>
</evidence>
<dbReference type="GO" id="GO:0007095">
    <property type="term" value="P:mitotic G2 DNA damage checkpoint signaling"/>
    <property type="evidence" value="ECO:0007669"/>
    <property type="project" value="TreeGrafter"/>
</dbReference>
<keyword evidence="11 16" id="KW-0269">Exonuclease</keyword>
<evidence type="ECO:0000256" key="9">
    <source>
        <dbReference type="ARBA" id="ARBA00022763"/>
    </source>
</evidence>
<dbReference type="InterPro" id="IPR029052">
    <property type="entry name" value="Metallo-depent_PP-like"/>
</dbReference>
<dbReference type="EMBL" id="CAXLJL010001011">
    <property type="protein sequence ID" value="CAL5142310.1"/>
    <property type="molecule type" value="Genomic_DNA"/>
</dbReference>
<gene>
    <name evidence="21" type="ORF">CDAUBV1_LOCUS17554</name>
</gene>
<evidence type="ECO:0000256" key="17">
    <source>
        <dbReference type="PIRSR" id="PIRSR000882-1"/>
    </source>
</evidence>
<dbReference type="SMART" id="SM01347">
    <property type="entry name" value="Mre11_DNA_bind"/>
    <property type="match status" value="1"/>
</dbReference>
<keyword evidence="12 16" id="KW-0234">DNA repair</keyword>
<accession>A0AAV2U0N2</accession>
<evidence type="ECO:0000256" key="12">
    <source>
        <dbReference type="ARBA" id="ARBA00023204"/>
    </source>
</evidence>
<feature type="region of interest" description="Disordered" evidence="19">
    <location>
        <begin position="572"/>
        <end position="621"/>
    </location>
</feature>
<dbReference type="Proteomes" id="UP001497525">
    <property type="component" value="Unassembled WGS sequence"/>
</dbReference>
<keyword evidence="8 16" id="KW-0255">Endonuclease</keyword>
<feature type="compositionally biased region" description="Polar residues" evidence="19">
    <location>
        <begin position="581"/>
        <end position="594"/>
    </location>
</feature>
<evidence type="ECO:0000256" key="11">
    <source>
        <dbReference type="ARBA" id="ARBA00022839"/>
    </source>
</evidence>
<feature type="region of interest" description="Disordered" evidence="19">
    <location>
        <begin position="646"/>
        <end position="720"/>
    </location>
</feature>
<dbReference type="GO" id="GO:0030145">
    <property type="term" value="F:manganese ion binding"/>
    <property type="evidence" value="ECO:0007669"/>
    <property type="project" value="UniProtKB-UniRule"/>
</dbReference>
<dbReference type="GO" id="GO:0000723">
    <property type="term" value="P:telomere maintenance"/>
    <property type="evidence" value="ECO:0007669"/>
    <property type="project" value="TreeGrafter"/>
</dbReference>
<evidence type="ECO:0000256" key="19">
    <source>
        <dbReference type="SAM" id="MobiDB-lite"/>
    </source>
</evidence>
<evidence type="ECO:0000256" key="1">
    <source>
        <dbReference type="ARBA" id="ARBA00001936"/>
    </source>
</evidence>
<evidence type="ECO:0000313" key="22">
    <source>
        <dbReference type="Proteomes" id="UP001497525"/>
    </source>
</evidence>
<dbReference type="SUPFAM" id="SSF56300">
    <property type="entry name" value="Metallo-dependent phosphatases"/>
    <property type="match status" value="1"/>
</dbReference>
<comment type="caution">
    <text evidence="21">The sequence shown here is derived from an EMBL/GenBank/DDBJ whole genome shotgun (WGS) entry which is preliminary data.</text>
</comment>
<evidence type="ECO:0000256" key="14">
    <source>
        <dbReference type="ARBA" id="ARBA00023242"/>
    </source>
</evidence>
<dbReference type="InterPro" id="IPR007281">
    <property type="entry name" value="Mre11_DNA-bd"/>
</dbReference>
<keyword evidence="13 16" id="KW-0464">Manganese</keyword>
<dbReference type="GO" id="GO:0097552">
    <property type="term" value="P:mitochondrial double-strand break repair via homologous recombination"/>
    <property type="evidence" value="ECO:0007669"/>
    <property type="project" value="TreeGrafter"/>
</dbReference>
<evidence type="ECO:0000256" key="7">
    <source>
        <dbReference type="ARBA" id="ARBA00022723"/>
    </source>
</evidence>
<comment type="cofactor">
    <cofactor evidence="1 16">
        <name>Mn(2+)</name>
        <dbReference type="ChEBI" id="CHEBI:29035"/>
    </cofactor>
</comment>
<dbReference type="Gene3D" id="3.30.110.110">
    <property type="entry name" value="Mre11, capping domain"/>
    <property type="match status" value="1"/>
</dbReference>
<evidence type="ECO:0000256" key="4">
    <source>
        <dbReference type="ARBA" id="ARBA00009028"/>
    </source>
</evidence>
<dbReference type="Gene3D" id="3.60.21.10">
    <property type="match status" value="1"/>
</dbReference>
<keyword evidence="10 16" id="KW-0378">Hydrolase</keyword>
<dbReference type="Pfam" id="PF04152">
    <property type="entry name" value="Mre11_DNA_bind"/>
    <property type="match status" value="1"/>
</dbReference>
<evidence type="ECO:0000256" key="3">
    <source>
        <dbReference type="ARBA" id="ARBA00004286"/>
    </source>
</evidence>
<keyword evidence="15 16" id="KW-0469">Meiosis</keyword>
<dbReference type="NCBIfam" id="TIGR00583">
    <property type="entry name" value="mre11"/>
    <property type="match status" value="1"/>
</dbReference>
<sequence length="720" mass="79777">MNEADEANTFRILVSTDNHLGFAEKDGIRGQDTFNTFEEILQMAQAKSVDFLFFAGDIFDESQPSIHTMHEAIRLLRKYCLGSKPVTFAMVSDPSTVLAANGFDDVNYLDTNMNVGIPIFAIHGNHDDPSGPGGLCAGDVLHAAGLVNLFGKATSVERIDVNPILLRKGSTRLAIYGVGAMREERVHRLFLNHKVTFYRPTDEPDNWFSLCAVHQNRSRHGATNYLPEHFLPTFLDLIVWGHEHECRVEPEWNSGQNFFVTQPGSSVVTALSESESQPKAVALLEVRGKEFKVTRLPLRTVRAFLFKDIVLEDELTNSKCGDADVAREVENVCVRLIEKCIEEATSKSADDENQTALTDESLDKEKLVPPNEPLIRLRIDLSGGYESFSALRFGQRFIGRVANPKDLITFNHNRDRLAAAQEKRALRSGLQEEGATDTELTVEDEKKVGLDAAEVERLVRQYLGGVEKSSDSLHSVSSSSNSILGVFTALELGRGLCRFVDNDSRDAIQTVVEGILDETIQYLRTRKCPEERIPSDVQSFCLSRAGEAGNTEDLTTSGGGFIVGQTEVELASTGKCESETAGGQPSSNPSTAIDWSSEDESQPKRTVPIRGRKRAARTTTALSVKNSIHKVQRAFKATDAFEQSMGGLDGEEENEQEEADTASLIEDPDSEPSQSKSKRARIVEWEEETAPRGRQGRTGRARNTINMDKDFVFGRRRARR</sequence>
<keyword evidence="5" id="KW-0158">Chromosome</keyword>
<reference evidence="21" key="1">
    <citation type="submission" date="2024-06" db="EMBL/GenBank/DDBJ databases">
        <authorList>
            <person name="Liu X."/>
            <person name="Lenzi L."/>
            <person name="Haldenby T S."/>
            <person name="Uol C."/>
        </authorList>
    </citation>
    <scope>NUCLEOTIDE SEQUENCE</scope>
</reference>
<dbReference type="GO" id="GO:0006303">
    <property type="term" value="P:double-strand break repair via nonhomologous end joining"/>
    <property type="evidence" value="ECO:0007669"/>
    <property type="project" value="TreeGrafter"/>
</dbReference>
<dbReference type="FunFam" id="3.60.21.10:FF:000011">
    <property type="entry name" value="Double-strand break repair protein"/>
    <property type="match status" value="1"/>
</dbReference>
<comment type="similarity">
    <text evidence="4 16 18">Belongs to the MRE11/RAD32 family.</text>
</comment>
<dbReference type="InterPro" id="IPR041796">
    <property type="entry name" value="Mre11_N"/>
</dbReference>
<protein>
    <recommendedName>
        <fullName evidence="16">Double-strand break repair protein</fullName>
    </recommendedName>
</protein>
<dbReference type="GO" id="GO:0042138">
    <property type="term" value="P:meiotic DNA double-strand break formation"/>
    <property type="evidence" value="ECO:0007669"/>
    <property type="project" value="TreeGrafter"/>
</dbReference>